<proteinExistence type="predicted"/>
<name>A0A927EEV1_9HYPH</name>
<feature type="transmembrane region" description="Helical" evidence="1">
    <location>
        <begin position="89"/>
        <end position="113"/>
    </location>
</feature>
<dbReference type="RefSeq" id="WP_113253335.1">
    <property type="nucleotide sequence ID" value="NZ_JACXWY010000014.1"/>
</dbReference>
<evidence type="ECO:0000259" key="2">
    <source>
        <dbReference type="Pfam" id="PF07331"/>
    </source>
</evidence>
<dbReference type="Proteomes" id="UP000619295">
    <property type="component" value="Unassembled WGS sequence"/>
</dbReference>
<dbReference type="Pfam" id="PF07331">
    <property type="entry name" value="TctB"/>
    <property type="match status" value="1"/>
</dbReference>
<dbReference type="EMBL" id="JACXWY010000014">
    <property type="protein sequence ID" value="MBD3848011.1"/>
    <property type="molecule type" value="Genomic_DNA"/>
</dbReference>
<comment type="caution">
    <text evidence="3">The sequence shown here is derived from an EMBL/GenBank/DDBJ whole genome shotgun (WGS) entry which is preliminary data.</text>
</comment>
<reference evidence="3" key="1">
    <citation type="submission" date="2020-09" db="EMBL/GenBank/DDBJ databases">
        <title>Bosea spartocytisi sp. nov. a root nodule endophyte of Spartocytisus supranubius in the high mountain ecosystem fo the Teide National Park (Canary Islands, Spain).</title>
        <authorList>
            <person name="Pulido-Suarez L."/>
            <person name="Peix A."/>
            <person name="Igual J.M."/>
            <person name="Socas-Perez N."/>
            <person name="Velazquez E."/>
            <person name="Flores-Felix J.D."/>
            <person name="Leon-Barrios M."/>
        </authorList>
    </citation>
    <scope>NUCLEOTIDE SEQUENCE</scope>
    <source>
        <strain evidence="3">SSUT16</strain>
    </source>
</reference>
<keyword evidence="1" id="KW-1133">Transmembrane helix</keyword>
<keyword evidence="1" id="KW-0812">Transmembrane</keyword>
<keyword evidence="1" id="KW-0472">Membrane</keyword>
<feature type="transmembrane region" description="Helical" evidence="1">
    <location>
        <begin position="12"/>
        <end position="31"/>
    </location>
</feature>
<evidence type="ECO:0000313" key="3">
    <source>
        <dbReference type="EMBL" id="MBD3848011.1"/>
    </source>
</evidence>
<sequence length="162" mass="17693">MVTRLWAETVVALFTLAYGLTIVWGALEFGIGWDTSGPEAGAFPFYTGMLVALGSLATLALTWGKRLSGRDMLAEVVLDGERIHRVASFFLPILGFVILCATLGMYVATVVYLVFTMRFQGGFGWLRTLTVAIGSAVFFYLALERFFHIPLMKGPLEAALGL</sequence>
<accession>A0A927EEV1</accession>
<feature type="transmembrane region" description="Helical" evidence="1">
    <location>
        <begin position="43"/>
        <end position="63"/>
    </location>
</feature>
<feature type="domain" description="DUF1468" evidence="2">
    <location>
        <begin position="10"/>
        <end position="151"/>
    </location>
</feature>
<dbReference type="AlphaFoldDB" id="A0A927EEV1"/>
<gene>
    <name evidence="3" type="ORF">IED13_20110</name>
</gene>
<keyword evidence="4" id="KW-1185">Reference proteome</keyword>
<evidence type="ECO:0000256" key="1">
    <source>
        <dbReference type="SAM" id="Phobius"/>
    </source>
</evidence>
<feature type="transmembrane region" description="Helical" evidence="1">
    <location>
        <begin position="125"/>
        <end position="143"/>
    </location>
</feature>
<dbReference type="InterPro" id="IPR009936">
    <property type="entry name" value="DUF1468"/>
</dbReference>
<organism evidence="3 4">
    <name type="scientific">Bosea spartocytisi</name>
    <dbReference type="NCBI Taxonomy" id="2773451"/>
    <lineage>
        <taxon>Bacteria</taxon>
        <taxon>Pseudomonadati</taxon>
        <taxon>Pseudomonadota</taxon>
        <taxon>Alphaproteobacteria</taxon>
        <taxon>Hyphomicrobiales</taxon>
        <taxon>Boseaceae</taxon>
        <taxon>Bosea</taxon>
    </lineage>
</organism>
<evidence type="ECO:0000313" key="4">
    <source>
        <dbReference type="Proteomes" id="UP000619295"/>
    </source>
</evidence>
<protein>
    <submittedName>
        <fullName evidence="3">Tripartite tricarboxylate transporter TctB family protein</fullName>
    </submittedName>
</protein>